<dbReference type="EMBL" id="FOMW01000001">
    <property type="protein sequence ID" value="SFD60960.1"/>
    <property type="molecule type" value="Genomic_DNA"/>
</dbReference>
<reference evidence="2 3" key="1">
    <citation type="submission" date="2016-10" db="EMBL/GenBank/DDBJ databases">
        <authorList>
            <person name="de Groot N.N."/>
        </authorList>
    </citation>
    <scope>NUCLEOTIDE SEQUENCE [LARGE SCALE GENOMIC DNA]</scope>
    <source>
        <strain evidence="2 3">DSM 11443</strain>
    </source>
</reference>
<sequence length="56" mass="6012">MSLLKIYHWLRANQGTIGTDWFVLTAVILGTAIVVLASIQAGPNGLAYNVATYFTG</sequence>
<gene>
    <name evidence="2" type="ORF">SAMN04488523_101482</name>
</gene>
<evidence type="ECO:0000313" key="3">
    <source>
        <dbReference type="Proteomes" id="UP000198977"/>
    </source>
</evidence>
<keyword evidence="1" id="KW-0472">Membrane</keyword>
<proteinExistence type="predicted"/>
<organism evidence="2 3">
    <name type="scientific">Sulfitobacter brevis</name>
    <dbReference type="NCBI Taxonomy" id="74348"/>
    <lineage>
        <taxon>Bacteria</taxon>
        <taxon>Pseudomonadati</taxon>
        <taxon>Pseudomonadota</taxon>
        <taxon>Alphaproteobacteria</taxon>
        <taxon>Rhodobacterales</taxon>
        <taxon>Roseobacteraceae</taxon>
        <taxon>Sulfitobacter</taxon>
    </lineage>
</organism>
<dbReference type="AlphaFoldDB" id="A0A1I1TZB2"/>
<protein>
    <submittedName>
        <fullName evidence="2">Uncharacterized protein</fullName>
    </submittedName>
</protein>
<keyword evidence="3" id="KW-1185">Reference proteome</keyword>
<dbReference type="Proteomes" id="UP000198977">
    <property type="component" value="Unassembled WGS sequence"/>
</dbReference>
<evidence type="ECO:0000313" key="2">
    <source>
        <dbReference type="EMBL" id="SFD60960.1"/>
    </source>
</evidence>
<evidence type="ECO:0000256" key="1">
    <source>
        <dbReference type="SAM" id="Phobius"/>
    </source>
</evidence>
<keyword evidence="1" id="KW-0812">Transmembrane</keyword>
<name>A0A1I1TZB2_9RHOB</name>
<keyword evidence="1" id="KW-1133">Transmembrane helix</keyword>
<accession>A0A1I1TZB2</accession>
<dbReference type="RefSeq" id="WP_177209390.1">
    <property type="nucleotide sequence ID" value="NZ_FOMW01000001.1"/>
</dbReference>
<feature type="transmembrane region" description="Helical" evidence="1">
    <location>
        <begin position="21"/>
        <end position="39"/>
    </location>
</feature>